<name>A0A4V2FU88_9BURK</name>
<dbReference type="AlphaFoldDB" id="A0A4V2FU88"/>
<protein>
    <submittedName>
        <fullName evidence="1">Uncharacterized protein</fullName>
    </submittedName>
</protein>
<sequence length="74" mass="8190">MALPQRDLTAVRRVALREGLLATVELLKLRHADQIAEDDIEDYVTLDWLEWNGGGLRLTTVGRNVCSQLTSGVG</sequence>
<dbReference type="EMBL" id="SHKP01000005">
    <property type="protein sequence ID" value="RZU01056.1"/>
    <property type="molecule type" value="Genomic_DNA"/>
</dbReference>
<accession>A0A4V2FU88</accession>
<dbReference type="Proteomes" id="UP000293671">
    <property type="component" value="Unassembled WGS sequence"/>
</dbReference>
<comment type="caution">
    <text evidence="1">The sequence shown here is derived from an EMBL/GenBank/DDBJ whole genome shotgun (WGS) entry which is preliminary data.</text>
</comment>
<gene>
    <name evidence="1" type="ORF">EV670_1770</name>
</gene>
<evidence type="ECO:0000313" key="1">
    <source>
        <dbReference type="EMBL" id="RZU01056.1"/>
    </source>
</evidence>
<reference evidence="1 2" key="1">
    <citation type="submission" date="2019-02" db="EMBL/GenBank/DDBJ databases">
        <title>Genomic Encyclopedia of Type Strains, Phase IV (KMG-IV): sequencing the most valuable type-strain genomes for metagenomic binning, comparative biology and taxonomic classification.</title>
        <authorList>
            <person name="Goeker M."/>
        </authorList>
    </citation>
    <scope>NUCLEOTIDE SEQUENCE [LARGE SCALE GENOMIC DNA]</scope>
    <source>
        <strain evidence="1 2">DSM 19570</strain>
    </source>
</reference>
<keyword evidence="2" id="KW-1185">Reference proteome</keyword>
<dbReference type="RefSeq" id="WP_242616886.1">
    <property type="nucleotide sequence ID" value="NZ_SHKP01000005.1"/>
</dbReference>
<organism evidence="1 2">
    <name type="scientific">Rivibacter subsaxonicus</name>
    <dbReference type="NCBI Taxonomy" id="457575"/>
    <lineage>
        <taxon>Bacteria</taxon>
        <taxon>Pseudomonadati</taxon>
        <taxon>Pseudomonadota</taxon>
        <taxon>Betaproteobacteria</taxon>
        <taxon>Burkholderiales</taxon>
        <taxon>Rivibacter</taxon>
    </lineage>
</organism>
<evidence type="ECO:0000313" key="2">
    <source>
        <dbReference type="Proteomes" id="UP000293671"/>
    </source>
</evidence>
<proteinExistence type="predicted"/>